<sequence>INTRRNAGKRVGEAVTRGNKVPRQAPVVADQVSVNPARLTDGEVRNAFLQMAQSITTQDQAIIAQVAREGAPRENPLVGTMASRLRDFTKMNPPSLLRIQDL</sequence>
<reference evidence="1" key="1">
    <citation type="submission" date="2019-05" db="EMBL/GenBank/DDBJ databases">
        <title>The de novo reference genome and transcriptome assemblies of the wild tomato species Solanum chilense.</title>
        <authorList>
            <person name="Stam R."/>
            <person name="Nosenko T."/>
            <person name="Hoerger A.C."/>
            <person name="Stephan W."/>
            <person name="Seidel M.A."/>
            <person name="Kuhn J.M.M."/>
            <person name="Haberer G."/>
            <person name="Tellier A."/>
        </authorList>
    </citation>
    <scope>NUCLEOTIDE SEQUENCE</scope>
    <source>
        <tissue evidence="1">Mature leaves</tissue>
    </source>
</reference>
<feature type="non-terminal residue" evidence="1">
    <location>
        <position position="1"/>
    </location>
</feature>
<dbReference type="AlphaFoldDB" id="A0A6N2CHG8"/>
<proteinExistence type="predicted"/>
<comment type="caution">
    <text evidence="1">The sequence shown here is derived from an EMBL/GenBank/DDBJ whole genome shotgun (WGS) entry which is preliminary data.</text>
</comment>
<accession>A0A6N2CHG8</accession>
<evidence type="ECO:0000313" key="1">
    <source>
        <dbReference type="EMBL" id="TMX04664.1"/>
    </source>
</evidence>
<protein>
    <submittedName>
        <fullName evidence="1">Uncharacterized protein</fullName>
    </submittedName>
</protein>
<organism evidence="1">
    <name type="scientific">Solanum chilense</name>
    <name type="common">Tomato</name>
    <name type="synonym">Lycopersicon chilense</name>
    <dbReference type="NCBI Taxonomy" id="4083"/>
    <lineage>
        <taxon>Eukaryota</taxon>
        <taxon>Viridiplantae</taxon>
        <taxon>Streptophyta</taxon>
        <taxon>Embryophyta</taxon>
        <taxon>Tracheophyta</taxon>
        <taxon>Spermatophyta</taxon>
        <taxon>Magnoliopsida</taxon>
        <taxon>eudicotyledons</taxon>
        <taxon>Gunneridae</taxon>
        <taxon>Pentapetalae</taxon>
        <taxon>asterids</taxon>
        <taxon>lamiids</taxon>
        <taxon>Solanales</taxon>
        <taxon>Solanaceae</taxon>
        <taxon>Solanoideae</taxon>
        <taxon>Solaneae</taxon>
        <taxon>Solanum</taxon>
        <taxon>Solanum subgen. Lycopersicon</taxon>
    </lineage>
</organism>
<name>A0A6N2CHG8_SOLCI</name>
<gene>
    <name evidence="1" type="ORF">EJD97_006085</name>
</gene>
<dbReference type="EMBL" id="RXGB01000188">
    <property type="protein sequence ID" value="TMX04664.1"/>
    <property type="molecule type" value="Genomic_DNA"/>
</dbReference>